<proteinExistence type="predicted"/>
<dbReference type="EMBL" id="REGN01002924">
    <property type="protein sequence ID" value="RNA25485.1"/>
    <property type="molecule type" value="Genomic_DNA"/>
</dbReference>
<evidence type="ECO:0000313" key="1">
    <source>
        <dbReference type="EMBL" id="RNA25485.1"/>
    </source>
</evidence>
<protein>
    <submittedName>
        <fullName evidence="1">Uncharacterized protein</fullName>
    </submittedName>
</protein>
<reference evidence="1 2" key="1">
    <citation type="journal article" date="2018" name="Sci. Rep.">
        <title>Genomic signatures of local adaptation to the degree of environmental predictability in rotifers.</title>
        <authorList>
            <person name="Franch-Gras L."/>
            <person name="Hahn C."/>
            <person name="Garcia-Roger E.M."/>
            <person name="Carmona M.J."/>
            <person name="Serra M."/>
            <person name="Gomez A."/>
        </authorList>
    </citation>
    <scope>NUCLEOTIDE SEQUENCE [LARGE SCALE GENOMIC DNA]</scope>
    <source>
        <strain evidence="1">HYR1</strain>
    </source>
</reference>
<organism evidence="1 2">
    <name type="scientific">Brachionus plicatilis</name>
    <name type="common">Marine rotifer</name>
    <name type="synonym">Brachionus muelleri</name>
    <dbReference type="NCBI Taxonomy" id="10195"/>
    <lineage>
        <taxon>Eukaryota</taxon>
        <taxon>Metazoa</taxon>
        <taxon>Spiralia</taxon>
        <taxon>Gnathifera</taxon>
        <taxon>Rotifera</taxon>
        <taxon>Eurotatoria</taxon>
        <taxon>Monogononta</taxon>
        <taxon>Pseudotrocha</taxon>
        <taxon>Ploima</taxon>
        <taxon>Brachionidae</taxon>
        <taxon>Brachionus</taxon>
    </lineage>
</organism>
<evidence type="ECO:0000313" key="2">
    <source>
        <dbReference type="Proteomes" id="UP000276133"/>
    </source>
</evidence>
<gene>
    <name evidence="1" type="ORF">BpHYR1_054476</name>
</gene>
<accession>A0A3M7RQ72</accession>
<comment type="caution">
    <text evidence="1">The sequence shown here is derived from an EMBL/GenBank/DDBJ whole genome shotgun (WGS) entry which is preliminary data.</text>
</comment>
<dbReference type="Proteomes" id="UP000276133">
    <property type="component" value="Unassembled WGS sequence"/>
</dbReference>
<name>A0A3M7RQ72_BRAPC</name>
<keyword evidence="2" id="KW-1185">Reference proteome</keyword>
<dbReference type="AlphaFoldDB" id="A0A3M7RQ72"/>
<sequence>MITNLIMSCFLFFRKFTKNKTPSSCEWKALVESEKEWSDIIRIIAEKSECFETKLNLEMLSKYLPKFDQLSYNFPLIIAFIRTF</sequence>